<evidence type="ECO:0000259" key="2">
    <source>
        <dbReference type="Pfam" id="PF16344"/>
    </source>
</evidence>
<dbReference type="Gene3D" id="2.60.120.1440">
    <property type="match status" value="1"/>
</dbReference>
<feature type="domain" description="FecR protein" evidence="1">
    <location>
        <begin position="187"/>
        <end position="276"/>
    </location>
</feature>
<dbReference type="PANTHER" id="PTHR30273">
    <property type="entry name" value="PERIPLASMIC SIGNAL SENSOR AND SIGMA FACTOR ACTIVATOR FECR-RELATED"/>
    <property type="match status" value="1"/>
</dbReference>
<sequence>MGLNESEIAKKLARYIKGECSDEDKKVIDEWISQHPNNLELLNSLMDSNNLEKDLIDFNSFDKDKAWVDFESKKLPNYSLSYFLSNKLLRIASSIFFVLGISFTIYLSKTRSISNNVAIAEGKVLVDSVGEILPATTGAILISSDGNKIELNSSFEISEEGDVLLADDNRNINLNKEFVEYELVVPKAKVIHFTLFDGSKIWVNANSRLKIPMHMNNAERRLKLLSGEVYLEVEKNQSSKFIVETAHGEVEVLGTKFNVNSTNSIFKTTLLEGSVKLSAENSEKILSPNTSGTLYKGDFVMAKANILADLAWKNNTFYFNNFSIKQISEQIENWYGVKVSIENNIMKSKDTYSGEISRNVKLTEIERMLEFISGLEVKIEGDDLRIEL</sequence>
<name>A0ABS7Z7M7_9SPHI</name>
<dbReference type="InterPro" id="IPR012373">
    <property type="entry name" value="Ferrdict_sens_TM"/>
</dbReference>
<dbReference type="Pfam" id="PF04773">
    <property type="entry name" value="FecR"/>
    <property type="match status" value="1"/>
</dbReference>
<dbReference type="InterPro" id="IPR032508">
    <property type="entry name" value="FecR_C"/>
</dbReference>
<dbReference type="PANTHER" id="PTHR30273:SF2">
    <property type="entry name" value="PROTEIN FECR"/>
    <property type="match status" value="1"/>
</dbReference>
<keyword evidence="4" id="KW-1185">Reference proteome</keyword>
<feature type="domain" description="Protein FecR C-terminal" evidence="2">
    <location>
        <begin position="317"/>
        <end position="384"/>
    </location>
</feature>
<dbReference type="RefSeq" id="WP_225554558.1">
    <property type="nucleotide sequence ID" value="NZ_JADEYP010000028.1"/>
</dbReference>
<comment type="caution">
    <text evidence="3">The sequence shown here is derived from an EMBL/GenBank/DDBJ whole genome shotgun (WGS) entry which is preliminary data.</text>
</comment>
<protein>
    <submittedName>
        <fullName evidence="3">FecR family protein</fullName>
    </submittedName>
</protein>
<evidence type="ECO:0000313" key="4">
    <source>
        <dbReference type="Proteomes" id="UP001165302"/>
    </source>
</evidence>
<dbReference type="InterPro" id="IPR006860">
    <property type="entry name" value="FecR"/>
</dbReference>
<dbReference type="EMBL" id="JADEYP010000028">
    <property type="protein sequence ID" value="MCA5006196.1"/>
    <property type="molecule type" value="Genomic_DNA"/>
</dbReference>
<dbReference type="Gene3D" id="3.55.50.30">
    <property type="match status" value="1"/>
</dbReference>
<organism evidence="3 4">
    <name type="scientific">Sphingobacterium bovistauri</name>
    <dbReference type="NCBI Taxonomy" id="2781959"/>
    <lineage>
        <taxon>Bacteria</taxon>
        <taxon>Pseudomonadati</taxon>
        <taxon>Bacteroidota</taxon>
        <taxon>Sphingobacteriia</taxon>
        <taxon>Sphingobacteriales</taxon>
        <taxon>Sphingobacteriaceae</taxon>
        <taxon>Sphingobacterium</taxon>
    </lineage>
</organism>
<gene>
    <name evidence="3" type="ORF">IPZ78_13660</name>
</gene>
<evidence type="ECO:0000259" key="1">
    <source>
        <dbReference type="Pfam" id="PF04773"/>
    </source>
</evidence>
<accession>A0ABS7Z7M7</accession>
<dbReference type="Pfam" id="PF16344">
    <property type="entry name" value="FecR_C"/>
    <property type="match status" value="1"/>
</dbReference>
<proteinExistence type="predicted"/>
<reference evidence="3" key="1">
    <citation type="submission" date="2020-10" db="EMBL/GenBank/DDBJ databases">
        <authorList>
            <person name="Lu T."/>
            <person name="Wang Q."/>
            <person name="Han X."/>
        </authorList>
    </citation>
    <scope>NUCLEOTIDE SEQUENCE</scope>
    <source>
        <strain evidence="3">WQ 366</strain>
    </source>
</reference>
<evidence type="ECO:0000313" key="3">
    <source>
        <dbReference type="EMBL" id="MCA5006196.1"/>
    </source>
</evidence>
<dbReference type="Proteomes" id="UP001165302">
    <property type="component" value="Unassembled WGS sequence"/>
</dbReference>